<evidence type="ECO:0000313" key="3">
    <source>
        <dbReference type="EMBL" id="SUB86394.1"/>
    </source>
</evidence>
<dbReference type="Proteomes" id="UP000255469">
    <property type="component" value="Unassembled WGS sequence"/>
</dbReference>
<reference evidence="3 4" key="1">
    <citation type="submission" date="2018-06" db="EMBL/GenBank/DDBJ databases">
        <authorList>
            <consortium name="Pathogen Informatics"/>
            <person name="Doyle S."/>
        </authorList>
    </citation>
    <scope>NUCLEOTIDE SEQUENCE [LARGE SCALE GENOMIC DNA]</scope>
    <source>
        <strain evidence="3 4">NCTC13067</strain>
    </source>
</reference>
<dbReference type="AlphaFoldDB" id="A0A379E257"/>
<evidence type="ECO:0000259" key="2">
    <source>
        <dbReference type="Pfam" id="PF16344"/>
    </source>
</evidence>
<proteinExistence type="predicted"/>
<dbReference type="InterPro" id="IPR032508">
    <property type="entry name" value="FecR_C"/>
</dbReference>
<sequence length="232" mass="26427">MKKDSYGRMERLLDMTEHPDRYTDEQLNELLRDDELRQTYQLLSDAAGAYEYGRASDKLTDEVIEEEWHKLMEKKSTSRPVHHYNRQIAAAVIGVLTVSGIALAAVSIVKGGRKQLATDADVAVTDKMAHTETLRGKDSIRTASTYNRRQETGKEAGETVLSRQFDNVMLQDIVREIAGYYGIRTVCRNPEAGRLRLRFLWNRDQSVERAVETLNSFEKVQLTLADSTITIE</sequence>
<feature type="domain" description="Protein FecR C-terminal" evidence="2">
    <location>
        <begin position="165"/>
        <end position="231"/>
    </location>
</feature>
<organism evidence="3 4">
    <name type="scientific">Prevotella denticola</name>
    <dbReference type="NCBI Taxonomy" id="28129"/>
    <lineage>
        <taxon>Bacteria</taxon>
        <taxon>Pseudomonadati</taxon>
        <taxon>Bacteroidota</taxon>
        <taxon>Bacteroidia</taxon>
        <taxon>Bacteroidales</taxon>
        <taxon>Prevotellaceae</taxon>
        <taxon>Prevotella</taxon>
    </lineage>
</organism>
<protein>
    <recommendedName>
        <fullName evidence="2">Protein FecR C-terminal domain-containing protein</fullName>
    </recommendedName>
</protein>
<dbReference type="RefSeq" id="WP_029216427.1">
    <property type="nucleotide sequence ID" value="NZ_CAUVPN010000008.1"/>
</dbReference>
<gene>
    <name evidence="3" type="ORF">NCTC13067_00026</name>
</gene>
<dbReference type="Pfam" id="PF16344">
    <property type="entry name" value="FecR_C"/>
    <property type="match status" value="1"/>
</dbReference>
<evidence type="ECO:0000256" key="1">
    <source>
        <dbReference type="SAM" id="Phobius"/>
    </source>
</evidence>
<keyword evidence="1" id="KW-1133">Transmembrane helix</keyword>
<feature type="transmembrane region" description="Helical" evidence="1">
    <location>
        <begin position="88"/>
        <end position="109"/>
    </location>
</feature>
<name>A0A379E257_9BACT</name>
<dbReference type="EMBL" id="UGTM01000001">
    <property type="protein sequence ID" value="SUB86394.1"/>
    <property type="molecule type" value="Genomic_DNA"/>
</dbReference>
<evidence type="ECO:0000313" key="4">
    <source>
        <dbReference type="Proteomes" id="UP000255469"/>
    </source>
</evidence>
<accession>A0A379E257</accession>
<keyword evidence="1" id="KW-0472">Membrane</keyword>
<keyword evidence="1" id="KW-0812">Transmembrane</keyword>